<proteinExistence type="predicted"/>
<protein>
    <submittedName>
        <fullName evidence="2">Uncharacterized protein</fullName>
    </submittedName>
</protein>
<evidence type="ECO:0000256" key="1">
    <source>
        <dbReference type="SAM" id="MobiDB-lite"/>
    </source>
</evidence>
<keyword evidence="3" id="KW-1185">Reference proteome</keyword>
<reference evidence="2 3" key="1">
    <citation type="journal article" date="2023" name="Insect Mol. Biol.">
        <title>Genome sequencing provides insights into the evolution of gene families encoding plant cell wall-degrading enzymes in longhorned beetles.</title>
        <authorList>
            <person name="Shin N.R."/>
            <person name="Okamura Y."/>
            <person name="Kirsch R."/>
            <person name="Pauchet Y."/>
        </authorList>
    </citation>
    <scope>NUCLEOTIDE SEQUENCE [LARGE SCALE GENOMIC DNA]</scope>
    <source>
        <strain evidence="2">EAD_L_NR</strain>
    </source>
</reference>
<dbReference type="EMBL" id="JANEYG010000224">
    <property type="protein sequence ID" value="KAJ8911025.1"/>
    <property type="molecule type" value="Genomic_DNA"/>
</dbReference>
<dbReference type="Proteomes" id="UP001159042">
    <property type="component" value="Unassembled WGS sequence"/>
</dbReference>
<dbReference type="AlphaFoldDB" id="A0AAV8V9Z3"/>
<organism evidence="2 3">
    <name type="scientific">Exocentrus adspersus</name>
    <dbReference type="NCBI Taxonomy" id="1586481"/>
    <lineage>
        <taxon>Eukaryota</taxon>
        <taxon>Metazoa</taxon>
        <taxon>Ecdysozoa</taxon>
        <taxon>Arthropoda</taxon>
        <taxon>Hexapoda</taxon>
        <taxon>Insecta</taxon>
        <taxon>Pterygota</taxon>
        <taxon>Neoptera</taxon>
        <taxon>Endopterygota</taxon>
        <taxon>Coleoptera</taxon>
        <taxon>Polyphaga</taxon>
        <taxon>Cucujiformia</taxon>
        <taxon>Chrysomeloidea</taxon>
        <taxon>Cerambycidae</taxon>
        <taxon>Lamiinae</taxon>
        <taxon>Acanthocinini</taxon>
        <taxon>Exocentrus</taxon>
    </lineage>
</organism>
<comment type="caution">
    <text evidence="2">The sequence shown here is derived from an EMBL/GenBank/DDBJ whole genome shotgun (WGS) entry which is preliminary data.</text>
</comment>
<feature type="region of interest" description="Disordered" evidence="1">
    <location>
        <begin position="30"/>
        <end position="64"/>
    </location>
</feature>
<evidence type="ECO:0000313" key="3">
    <source>
        <dbReference type="Proteomes" id="UP001159042"/>
    </source>
</evidence>
<sequence>MFCILLIDRTFQSEHDSLDENVIGCEESTHSIEQIQQTPHIPRNQNLYQTLPVPPNRKLETTEL</sequence>
<evidence type="ECO:0000313" key="2">
    <source>
        <dbReference type="EMBL" id="KAJ8911025.1"/>
    </source>
</evidence>
<accession>A0AAV8V9Z3</accession>
<feature type="compositionally biased region" description="Polar residues" evidence="1">
    <location>
        <begin position="31"/>
        <end position="49"/>
    </location>
</feature>
<name>A0AAV8V9Z3_9CUCU</name>
<gene>
    <name evidence="2" type="ORF">NQ315_016594</name>
</gene>